<dbReference type="Proteomes" id="UP000183042">
    <property type="component" value="Unassembled WGS sequence"/>
</dbReference>
<gene>
    <name evidence="1" type="ORF">SAMN05216596_1011115</name>
</gene>
<reference evidence="1 2" key="1">
    <citation type="submission" date="2016-10" db="EMBL/GenBank/DDBJ databases">
        <authorList>
            <person name="Varghese N."/>
            <person name="Submissions S."/>
        </authorList>
    </citation>
    <scope>NUCLEOTIDE SEQUENCE [LARGE SCALE GENOMIC DNA]</scope>
    <source>
        <strain evidence="1 2">DSM 14939</strain>
    </source>
</reference>
<organism evidence="1 2">
    <name type="scientific">Pseudomonas congelans</name>
    <dbReference type="NCBI Taxonomy" id="200452"/>
    <lineage>
        <taxon>Bacteria</taxon>
        <taxon>Pseudomonadati</taxon>
        <taxon>Pseudomonadota</taxon>
        <taxon>Gammaproteobacteria</taxon>
        <taxon>Pseudomonadales</taxon>
        <taxon>Pseudomonadaceae</taxon>
        <taxon>Pseudomonas</taxon>
    </lineage>
</organism>
<dbReference type="EMBL" id="FNJH01000001">
    <property type="protein sequence ID" value="SDO67174.1"/>
    <property type="molecule type" value="Genomic_DNA"/>
</dbReference>
<keyword evidence="2" id="KW-1185">Reference proteome</keyword>
<sequence length="61" mass="6881">MRGPFEAGLLAHGGVRQAMNNVPTRIHCAFPPQQWLCNEHDRLQLRGQLRHVPHSRLSSTG</sequence>
<proteinExistence type="predicted"/>
<evidence type="ECO:0000313" key="1">
    <source>
        <dbReference type="EMBL" id="SDO67174.1"/>
    </source>
</evidence>
<protein>
    <submittedName>
        <fullName evidence="1">Uncharacterized protein</fullName>
    </submittedName>
</protein>
<accession>A0A1H0LG74</accession>
<comment type="caution">
    <text evidence="1">The sequence shown here is derived from an EMBL/GenBank/DDBJ whole genome shotgun (WGS) entry which is preliminary data.</text>
</comment>
<name>A0A1H0LG74_9PSED</name>
<evidence type="ECO:0000313" key="2">
    <source>
        <dbReference type="Proteomes" id="UP000183042"/>
    </source>
</evidence>